<dbReference type="Proteomes" id="UP001283691">
    <property type="component" value="Unassembled WGS sequence"/>
</dbReference>
<feature type="domain" description="SGNH hydrolase-type esterase" evidence="3">
    <location>
        <begin position="79"/>
        <end position="230"/>
    </location>
</feature>
<dbReference type="PANTHER" id="PTHR30383:SF5">
    <property type="entry name" value="SGNH HYDROLASE-TYPE ESTERASE DOMAIN-CONTAINING PROTEIN"/>
    <property type="match status" value="1"/>
</dbReference>
<gene>
    <name evidence="4" type="ORF">Q6A80_03320</name>
</gene>
<protein>
    <submittedName>
        <fullName evidence="4">GDSL-type esterase/lipase family protein</fullName>
    </submittedName>
</protein>
<reference evidence="4" key="2">
    <citation type="submission" date="2023-07" db="EMBL/GenBank/DDBJ databases">
        <authorList>
            <person name="Zhang M."/>
            <person name="Zhou G."/>
        </authorList>
    </citation>
    <scope>NUCLEOTIDE SEQUENCE</scope>
    <source>
        <strain evidence="4">BJSY19SF1-2</strain>
    </source>
</reference>
<keyword evidence="1" id="KW-0175">Coiled coil</keyword>
<evidence type="ECO:0000313" key="4">
    <source>
        <dbReference type="EMBL" id="MDX4068747.1"/>
    </source>
</evidence>
<evidence type="ECO:0000259" key="3">
    <source>
        <dbReference type="Pfam" id="PF13472"/>
    </source>
</evidence>
<evidence type="ECO:0000256" key="2">
    <source>
        <dbReference type="SAM" id="Phobius"/>
    </source>
</evidence>
<keyword evidence="2" id="KW-0472">Membrane</keyword>
<reference evidence="4" key="1">
    <citation type="journal article" date="2023" name="Front. Microbiol.">
        <title>Genomic diversity and taxonomic marker for Arcobacter species.</title>
        <authorList>
            <person name="Zhou G."/>
            <person name="Gu Y."/>
            <person name="Wang H."/>
            <person name="Chen X."/>
            <person name="Zhang X."/>
            <person name="Shao Z."/>
            <person name="Yan X."/>
            <person name="Zhang J."/>
            <person name="Zhang M."/>
        </authorList>
    </citation>
    <scope>NUCLEOTIDE SEQUENCE</scope>
    <source>
        <strain evidence="4">BJSY19SF1-2</strain>
    </source>
</reference>
<dbReference type="AlphaFoldDB" id="A0AAW9D9E9"/>
<dbReference type="RefSeq" id="WP_319047669.1">
    <property type="nucleotide sequence ID" value="NZ_JAUQUR010000001.1"/>
</dbReference>
<organism evidence="4 5">
    <name type="scientific">Aliarcobacter skirrowii</name>
    <dbReference type="NCBI Taxonomy" id="28200"/>
    <lineage>
        <taxon>Bacteria</taxon>
        <taxon>Pseudomonadati</taxon>
        <taxon>Campylobacterota</taxon>
        <taxon>Epsilonproteobacteria</taxon>
        <taxon>Campylobacterales</taxon>
        <taxon>Arcobacteraceae</taxon>
        <taxon>Aliarcobacter</taxon>
    </lineage>
</organism>
<feature type="coiled-coil region" evidence="1">
    <location>
        <begin position="137"/>
        <end position="200"/>
    </location>
</feature>
<keyword evidence="2" id="KW-0812">Transmembrane</keyword>
<dbReference type="Pfam" id="PF13472">
    <property type="entry name" value="Lipase_GDSL_2"/>
    <property type="match status" value="1"/>
</dbReference>
<dbReference type="InterPro" id="IPR036514">
    <property type="entry name" value="SGNH_hydro_sf"/>
</dbReference>
<sequence length="242" mass="28456">MLKKTFLFIFIGGIFYLFGAVTVQYKLFPFSEIVKIRNYFKENSNLINYSPLNYSPYYLSKVSQFNELKDSDKFSIVMIGDSITDGAEWYELLKNNEVQNRGIDGDTTKGILDRLDTINKSIKKAFLMIGINDILRNKRVDEIYNNYIKILEDLERKDIKVYIQSVLYVGKNYPNSDYFNKEAKNLNKKLEQIAKDKKIDFIDLNSIFAPNNYLEKIYTDDELHLNGKAYILWANEIIKYIE</sequence>
<evidence type="ECO:0000256" key="1">
    <source>
        <dbReference type="SAM" id="Coils"/>
    </source>
</evidence>
<dbReference type="PANTHER" id="PTHR30383">
    <property type="entry name" value="THIOESTERASE 1/PROTEASE 1/LYSOPHOSPHOLIPASE L1"/>
    <property type="match status" value="1"/>
</dbReference>
<accession>A0AAW9D9E9</accession>
<feature type="transmembrane region" description="Helical" evidence="2">
    <location>
        <begin position="6"/>
        <end position="28"/>
    </location>
</feature>
<proteinExistence type="predicted"/>
<keyword evidence="2" id="KW-1133">Transmembrane helix</keyword>
<evidence type="ECO:0000313" key="5">
    <source>
        <dbReference type="Proteomes" id="UP001283691"/>
    </source>
</evidence>
<dbReference type="GO" id="GO:0004622">
    <property type="term" value="F:phosphatidylcholine lysophospholipase activity"/>
    <property type="evidence" value="ECO:0007669"/>
    <property type="project" value="TreeGrafter"/>
</dbReference>
<dbReference type="InterPro" id="IPR013830">
    <property type="entry name" value="SGNH_hydro"/>
</dbReference>
<dbReference type="SUPFAM" id="SSF52266">
    <property type="entry name" value="SGNH hydrolase"/>
    <property type="match status" value="1"/>
</dbReference>
<comment type="caution">
    <text evidence="4">The sequence shown here is derived from an EMBL/GenBank/DDBJ whole genome shotgun (WGS) entry which is preliminary data.</text>
</comment>
<dbReference type="Gene3D" id="3.40.50.1110">
    <property type="entry name" value="SGNH hydrolase"/>
    <property type="match status" value="1"/>
</dbReference>
<dbReference type="InterPro" id="IPR051532">
    <property type="entry name" value="Ester_Hydrolysis_Enzymes"/>
</dbReference>
<dbReference type="EMBL" id="JAUQUR010000001">
    <property type="protein sequence ID" value="MDX4068747.1"/>
    <property type="molecule type" value="Genomic_DNA"/>
</dbReference>
<name>A0AAW9D9E9_9BACT</name>